<evidence type="ECO:0000313" key="9">
    <source>
        <dbReference type="Proteomes" id="UP000472272"/>
    </source>
</evidence>
<dbReference type="PANTHER" id="PTHR48485">
    <property type="entry name" value="INTERLEUKIN-12 SUBUNIT BETA-RELATED"/>
    <property type="match status" value="1"/>
</dbReference>
<feature type="signal peptide" evidence="5">
    <location>
        <begin position="1"/>
        <end position="22"/>
    </location>
</feature>
<feature type="domain" description="Ig-like" evidence="7">
    <location>
        <begin position="38"/>
        <end position="94"/>
    </location>
</feature>
<evidence type="ECO:0000256" key="5">
    <source>
        <dbReference type="RuleBase" id="RU281113"/>
    </source>
</evidence>
<dbReference type="Ensembl" id="ENSPMRT00000024005.1">
    <property type="protein sequence ID" value="ENSPMRP00000022589.1"/>
    <property type="gene ID" value="ENSPMRG00000014672.1"/>
</dbReference>
<dbReference type="InterPro" id="IPR013783">
    <property type="entry name" value="Ig-like_fold"/>
</dbReference>
<reference evidence="8 9" key="1">
    <citation type="journal article" date="2019" name="Proc. Natl. Acad. Sci. U.S.A.">
        <title>Regulatory changes in pterin and carotenoid genes underlie balanced color polymorphisms in the wall lizard.</title>
        <authorList>
            <person name="Andrade P."/>
            <person name="Pinho C."/>
            <person name="Perez I de Lanuza G."/>
            <person name="Afonso S."/>
            <person name="Brejcha J."/>
            <person name="Rubin C.J."/>
            <person name="Wallerman O."/>
            <person name="Pereira P."/>
            <person name="Sabatino S.J."/>
            <person name="Bellati A."/>
            <person name="Pellitteri-Rosa D."/>
            <person name="Bosakova Z."/>
            <person name="Bunikis I."/>
            <person name="Carretero M.A."/>
            <person name="Feiner N."/>
            <person name="Marsik P."/>
            <person name="Pauperio F."/>
            <person name="Salvi D."/>
            <person name="Soler L."/>
            <person name="While G.M."/>
            <person name="Uller T."/>
            <person name="Font E."/>
            <person name="Andersson L."/>
            <person name="Carneiro M."/>
        </authorList>
    </citation>
    <scope>NUCLEOTIDE SEQUENCE</scope>
</reference>
<dbReference type="InterPro" id="IPR036116">
    <property type="entry name" value="FN3_sf"/>
</dbReference>
<name>A0A670JG56_PODMU</name>
<dbReference type="Pfam" id="PF10420">
    <property type="entry name" value="IL12p40_C"/>
    <property type="match status" value="1"/>
</dbReference>
<keyword evidence="6" id="KW-1133">Transmembrane helix</keyword>
<dbReference type="SUPFAM" id="SSF49265">
    <property type="entry name" value="Fibronectin type III"/>
    <property type="match status" value="1"/>
</dbReference>
<dbReference type="PRINTS" id="PR01928">
    <property type="entry name" value="INTRLEUKN12B"/>
</dbReference>
<gene>
    <name evidence="5" type="primary">IL12B</name>
</gene>
<keyword evidence="5" id="KW-0964">Secreted</keyword>
<dbReference type="OMA" id="EANNYSG"/>
<reference evidence="8" key="2">
    <citation type="submission" date="2025-08" db="UniProtKB">
        <authorList>
            <consortium name="Ensembl"/>
        </authorList>
    </citation>
    <scope>IDENTIFICATION</scope>
</reference>
<keyword evidence="4 5" id="KW-0393">Immunoglobulin domain</keyword>
<keyword evidence="1 5" id="KW-0732">Signal</keyword>
<dbReference type="InterPro" id="IPR036179">
    <property type="entry name" value="Ig-like_dom_sf"/>
</dbReference>
<evidence type="ECO:0000256" key="3">
    <source>
        <dbReference type="ARBA" id="ARBA00023180"/>
    </source>
</evidence>
<feature type="transmembrane region" description="Helical" evidence="6">
    <location>
        <begin position="263"/>
        <end position="279"/>
    </location>
</feature>
<keyword evidence="6" id="KW-0472">Membrane</keyword>
<dbReference type="PROSITE" id="PS50835">
    <property type="entry name" value="IG_LIKE"/>
    <property type="match status" value="1"/>
</dbReference>
<dbReference type="GO" id="GO:0005615">
    <property type="term" value="C:extracellular space"/>
    <property type="evidence" value="ECO:0007669"/>
    <property type="project" value="UniProtKB-KW"/>
</dbReference>
<dbReference type="GO" id="GO:0004896">
    <property type="term" value="F:cytokine receptor activity"/>
    <property type="evidence" value="ECO:0007669"/>
    <property type="project" value="UniProtKB-UniRule"/>
</dbReference>
<keyword evidence="3 5" id="KW-0325">Glycoprotein</keyword>
<evidence type="ECO:0000313" key="8">
    <source>
        <dbReference type="Ensembl" id="ENSPMRP00000022589.1"/>
    </source>
</evidence>
<comment type="subunit">
    <text evidence="5">Heterodimer with IL12A; disulfide-linked. The heterodimer is known as interleukin IL-12.</text>
</comment>
<dbReference type="InterPro" id="IPR019482">
    <property type="entry name" value="IL-12_beta_cen-dom"/>
</dbReference>
<keyword evidence="2" id="KW-1015">Disulfide bond</keyword>
<evidence type="ECO:0000256" key="1">
    <source>
        <dbReference type="ARBA" id="ARBA00022729"/>
    </source>
</evidence>
<evidence type="ECO:0000256" key="4">
    <source>
        <dbReference type="ARBA" id="ARBA00023319"/>
    </source>
</evidence>
<dbReference type="InterPro" id="IPR015528">
    <property type="entry name" value="IL-12_beta"/>
</dbReference>
<keyword evidence="9" id="KW-1185">Reference proteome</keyword>
<dbReference type="GO" id="GO:0005125">
    <property type="term" value="F:cytokine activity"/>
    <property type="evidence" value="ECO:0007669"/>
    <property type="project" value="UniProtKB-KW"/>
</dbReference>
<dbReference type="Proteomes" id="UP000472272">
    <property type="component" value="Chromosome 2"/>
</dbReference>
<dbReference type="Gene3D" id="2.60.40.10">
    <property type="entry name" value="Immunoglobulins"/>
    <property type="match status" value="3"/>
</dbReference>
<comment type="similarity">
    <text evidence="5">Belongs to the IL-12B family.</text>
</comment>
<dbReference type="PANTHER" id="PTHR48485:SF4">
    <property type="entry name" value="INTERLEUKIN-12 SUBUNIT BETA"/>
    <property type="match status" value="1"/>
</dbReference>
<evidence type="ECO:0000256" key="2">
    <source>
        <dbReference type="ARBA" id="ARBA00023157"/>
    </source>
</evidence>
<keyword evidence="5" id="KW-0202">Cytokine</keyword>
<comment type="subcellular location">
    <subcellularLocation>
        <location evidence="5">Secreted</location>
    </subcellularLocation>
</comment>
<accession>A0A670JG56</accession>
<dbReference type="AlphaFoldDB" id="A0A670JG56"/>
<dbReference type="SUPFAM" id="SSF48726">
    <property type="entry name" value="Immunoglobulin"/>
    <property type="match status" value="1"/>
</dbReference>
<dbReference type="InterPro" id="IPR050676">
    <property type="entry name" value="IL-12"/>
</dbReference>
<evidence type="ECO:0000259" key="7">
    <source>
        <dbReference type="PROSITE" id="PS50835"/>
    </source>
</evidence>
<proteinExistence type="inferred from homology"/>
<evidence type="ECO:0000256" key="6">
    <source>
        <dbReference type="SAM" id="Phobius"/>
    </source>
</evidence>
<sequence length="286" mass="32561">MACLLLILISVLGLIIHSEGKAEEINNMHFVEATALPEKITLTCNTSKEPSALVYWVKNMKLEGNGKSLEKTIRGYPDAGKYVCRSNTTDAILSYSTVYIKKKNDNGEVAESILSPFKEESNRPYFKCTANNFSGDFKCFWKPLEQNSNLNFTIKVTSGKAVCDEPVGPEAGMYTASCRKGIPCPSTEEYEEIGIVLEVFHGFEYEEHTHNFFIKDILKPDAVECQMENSLLTWTPPKTWSTPASYYKLTYQIKMVQHPRRDWVIGVFPFIIIIFEIYIPPYSWKS</sequence>
<reference evidence="8" key="3">
    <citation type="submission" date="2025-09" db="UniProtKB">
        <authorList>
            <consortium name="Ensembl"/>
        </authorList>
    </citation>
    <scope>IDENTIFICATION</scope>
</reference>
<dbReference type="GeneTree" id="ENSGT00390000012630"/>
<protein>
    <recommendedName>
        <fullName evidence="5">Interleukin-12 subunit beta</fullName>
        <shortName evidence="5">IL-12B</shortName>
    </recommendedName>
    <alternativeName>
        <fullName evidence="5">Cytotoxic lymphocyte maturation factor 40 kDa subunit</fullName>
    </alternativeName>
    <alternativeName>
        <fullName evidence="5">IL-12 subunit p40</fullName>
    </alternativeName>
</protein>
<dbReference type="InterPro" id="IPR007110">
    <property type="entry name" value="Ig-like_dom"/>
</dbReference>
<organism evidence="8 9">
    <name type="scientific">Podarcis muralis</name>
    <name type="common">Wall lizard</name>
    <name type="synonym">Lacerta muralis</name>
    <dbReference type="NCBI Taxonomy" id="64176"/>
    <lineage>
        <taxon>Eukaryota</taxon>
        <taxon>Metazoa</taxon>
        <taxon>Chordata</taxon>
        <taxon>Craniata</taxon>
        <taxon>Vertebrata</taxon>
        <taxon>Euteleostomi</taxon>
        <taxon>Lepidosauria</taxon>
        <taxon>Squamata</taxon>
        <taxon>Bifurcata</taxon>
        <taxon>Unidentata</taxon>
        <taxon>Episquamata</taxon>
        <taxon>Laterata</taxon>
        <taxon>Lacertibaenia</taxon>
        <taxon>Lacertidae</taxon>
        <taxon>Podarcis</taxon>
    </lineage>
</organism>
<keyword evidence="6" id="KW-0812">Transmembrane</keyword>
<feature type="chain" id="PRO_5025710182" description="Interleukin-12 subunit beta" evidence="5">
    <location>
        <begin position="23"/>
        <end position="286"/>
    </location>
</feature>